<evidence type="ECO:0000313" key="2">
    <source>
        <dbReference type="Proteomes" id="UP000800036"/>
    </source>
</evidence>
<reference evidence="1" key="1">
    <citation type="journal article" date="2020" name="Stud. Mycol.">
        <title>101 Dothideomycetes genomes: a test case for predicting lifestyles and emergence of pathogens.</title>
        <authorList>
            <person name="Haridas S."/>
            <person name="Albert R."/>
            <person name="Binder M."/>
            <person name="Bloem J."/>
            <person name="Labutti K."/>
            <person name="Salamov A."/>
            <person name="Andreopoulos B."/>
            <person name="Baker S."/>
            <person name="Barry K."/>
            <person name="Bills G."/>
            <person name="Bluhm B."/>
            <person name="Cannon C."/>
            <person name="Castanera R."/>
            <person name="Culley D."/>
            <person name="Daum C."/>
            <person name="Ezra D."/>
            <person name="Gonzalez J."/>
            <person name="Henrissat B."/>
            <person name="Kuo A."/>
            <person name="Liang C."/>
            <person name="Lipzen A."/>
            <person name="Lutzoni F."/>
            <person name="Magnuson J."/>
            <person name="Mondo S."/>
            <person name="Nolan M."/>
            <person name="Ohm R."/>
            <person name="Pangilinan J."/>
            <person name="Park H.-J."/>
            <person name="Ramirez L."/>
            <person name="Alfaro M."/>
            <person name="Sun H."/>
            <person name="Tritt A."/>
            <person name="Yoshinaga Y."/>
            <person name="Zwiers L.-H."/>
            <person name="Turgeon B."/>
            <person name="Goodwin S."/>
            <person name="Spatafora J."/>
            <person name="Crous P."/>
            <person name="Grigoriev I."/>
        </authorList>
    </citation>
    <scope>NUCLEOTIDE SEQUENCE</scope>
    <source>
        <strain evidence="1">CBS 107.79</strain>
    </source>
</reference>
<organism evidence="1 2">
    <name type="scientific">Bimuria novae-zelandiae CBS 107.79</name>
    <dbReference type="NCBI Taxonomy" id="1447943"/>
    <lineage>
        <taxon>Eukaryota</taxon>
        <taxon>Fungi</taxon>
        <taxon>Dikarya</taxon>
        <taxon>Ascomycota</taxon>
        <taxon>Pezizomycotina</taxon>
        <taxon>Dothideomycetes</taxon>
        <taxon>Pleosporomycetidae</taxon>
        <taxon>Pleosporales</taxon>
        <taxon>Massarineae</taxon>
        <taxon>Didymosphaeriaceae</taxon>
        <taxon>Bimuria</taxon>
    </lineage>
</organism>
<dbReference type="AlphaFoldDB" id="A0A6A5VFF0"/>
<gene>
    <name evidence="1" type="ORF">BU23DRAFT_73973</name>
</gene>
<keyword evidence="2" id="KW-1185">Reference proteome</keyword>
<dbReference type="EMBL" id="ML976670">
    <property type="protein sequence ID" value="KAF1975450.1"/>
    <property type="molecule type" value="Genomic_DNA"/>
</dbReference>
<dbReference type="Proteomes" id="UP000800036">
    <property type="component" value="Unassembled WGS sequence"/>
</dbReference>
<sequence>MVNMQAFRTPLPRWCCSRYHDYVIRIVRSRSNEIGRIARASPKRSSWEEISRGLYQRAGSEALQLCRGTLFSQIRSTLLGSWDAGAVAISVLLDLPYQPATHEVVADLDLRSSRGEEARGGFPAPAPRYRSYPQHGVWFAQPLPTLFLQHVNKSIGVTSLW</sequence>
<name>A0A6A5VFF0_9PLEO</name>
<accession>A0A6A5VFF0</accession>
<proteinExistence type="predicted"/>
<protein>
    <submittedName>
        <fullName evidence="1">Uncharacterized protein</fullName>
    </submittedName>
</protein>
<evidence type="ECO:0000313" key="1">
    <source>
        <dbReference type="EMBL" id="KAF1975450.1"/>
    </source>
</evidence>